<keyword evidence="10" id="KW-0408">Iron</keyword>
<name>A0A1Y6C2S8_9NEIS</name>
<keyword evidence="11 13" id="KW-0472">Membrane</keyword>
<evidence type="ECO:0000256" key="1">
    <source>
        <dbReference type="ARBA" id="ARBA00001970"/>
    </source>
</evidence>
<feature type="domain" description="Cytochrome b561 bacterial/Ni-hydrogenase" evidence="14">
    <location>
        <begin position="6"/>
        <end position="174"/>
    </location>
</feature>
<dbReference type="GO" id="GO:0046872">
    <property type="term" value="F:metal ion binding"/>
    <property type="evidence" value="ECO:0007669"/>
    <property type="project" value="UniProtKB-KW"/>
</dbReference>
<dbReference type="EMBL" id="FXAG01000018">
    <property type="protein sequence ID" value="SMF40320.1"/>
    <property type="molecule type" value="Genomic_DNA"/>
</dbReference>
<evidence type="ECO:0000313" key="16">
    <source>
        <dbReference type="Proteomes" id="UP000192920"/>
    </source>
</evidence>
<dbReference type="GO" id="GO:0005886">
    <property type="term" value="C:plasma membrane"/>
    <property type="evidence" value="ECO:0007669"/>
    <property type="project" value="UniProtKB-SubCell"/>
</dbReference>
<gene>
    <name evidence="15" type="ORF">SAMN02745746_03035</name>
</gene>
<dbReference type="InterPro" id="IPR052168">
    <property type="entry name" value="Cytochrome_b561_oxidase"/>
</dbReference>
<accession>A0A1Y6C2S8</accession>
<evidence type="ECO:0000256" key="13">
    <source>
        <dbReference type="SAM" id="Phobius"/>
    </source>
</evidence>
<evidence type="ECO:0000256" key="12">
    <source>
        <dbReference type="ARBA" id="ARBA00037975"/>
    </source>
</evidence>
<dbReference type="InterPro" id="IPR016174">
    <property type="entry name" value="Di-haem_cyt_TM"/>
</dbReference>
<sequence>MNRPERYATPSILLHWLVALLIVVGFGLGLTLSGMPLSPTKFKLIGWHKWLGISVLALLALRLVGRLLWPAPALPGTMSPLAQLAAKGGHLALYALMLAVPLTGWLMSSAYGIPVVYLGLIPLPDLIAANEPLAHQLKDVHELLNWTLALAVAGHALVAFKHHFIDRDGLLFRMSLKQPRT</sequence>
<dbReference type="RefSeq" id="WP_085277168.1">
    <property type="nucleotide sequence ID" value="NZ_FXAG01000018.1"/>
</dbReference>
<evidence type="ECO:0000256" key="9">
    <source>
        <dbReference type="ARBA" id="ARBA00022989"/>
    </source>
</evidence>
<feature type="transmembrane region" description="Helical" evidence="13">
    <location>
        <begin position="50"/>
        <end position="69"/>
    </location>
</feature>
<evidence type="ECO:0000313" key="15">
    <source>
        <dbReference type="EMBL" id="SMF40320.1"/>
    </source>
</evidence>
<keyword evidence="3" id="KW-0813">Transport</keyword>
<dbReference type="GO" id="GO:0022904">
    <property type="term" value="P:respiratory electron transport chain"/>
    <property type="evidence" value="ECO:0007669"/>
    <property type="project" value="InterPro"/>
</dbReference>
<dbReference type="PANTHER" id="PTHR30529">
    <property type="entry name" value="CYTOCHROME B561"/>
    <property type="match status" value="1"/>
</dbReference>
<keyword evidence="16" id="KW-1185">Reference proteome</keyword>
<feature type="transmembrane region" description="Helical" evidence="13">
    <location>
        <begin position="143"/>
        <end position="160"/>
    </location>
</feature>
<comment type="similarity">
    <text evidence="12">Belongs to the cytochrome b561 family.</text>
</comment>
<feature type="transmembrane region" description="Helical" evidence="13">
    <location>
        <begin position="90"/>
        <end position="123"/>
    </location>
</feature>
<dbReference type="SUPFAM" id="SSF81342">
    <property type="entry name" value="Transmembrane di-heme cytochromes"/>
    <property type="match status" value="1"/>
</dbReference>
<evidence type="ECO:0000259" key="14">
    <source>
        <dbReference type="Pfam" id="PF01292"/>
    </source>
</evidence>
<evidence type="ECO:0000256" key="5">
    <source>
        <dbReference type="ARBA" id="ARBA00022617"/>
    </source>
</evidence>
<dbReference type="GO" id="GO:0020037">
    <property type="term" value="F:heme binding"/>
    <property type="evidence" value="ECO:0007669"/>
    <property type="project" value="TreeGrafter"/>
</dbReference>
<evidence type="ECO:0000256" key="8">
    <source>
        <dbReference type="ARBA" id="ARBA00022982"/>
    </source>
</evidence>
<evidence type="ECO:0000256" key="2">
    <source>
        <dbReference type="ARBA" id="ARBA00004651"/>
    </source>
</evidence>
<keyword evidence="6 13" id="KW-0812">Transmembrane</keyword>
<feature type="transmembrane region" description="Helical" evidence="13">
    <location>
        <begin position="12"/>
        <end position="30"/>
    </location>
</feature>
<proteinExistence type="inferred from homology"/>
<evidence type="ECO:0000256" key="3">
    <source>
        <dbReference type="ARBA" id="ARBA00022448"/>
    </source>
</evidence>
<dbReference type="AlphaFoldDB" id="A0A1Y6C2S8"/>
<reference evidence="16" key="1">
    <citation type="submission" date="2017-04" db="EMBL/GenBank/DDBJ databases">
        <authorList>
            <person name="Varghese N."/>
            <person name="Submissions S."/>
        </authorList>
    </citation>
    <scope>NUCLEOTIDE SEQUENCE [LARGE SCALE GENOMIC DNA]</scope>
    <source>
        <strain evidence="16">DSM 22618</strain>
    </source>
</reference>
<protein>
    <submittedName>
        <fullName evidence="15">Cytochrome b561</fullName>
    </submittedName>
</protein>
<dbReference type="GO" id="GO:0009055">
    <property type="term" value="F:electron transfer activity"/>
    <property type="evidence" value="ECO:0007669"/>
    <property type="project" value="InterPro"/>
</dbReference>
<keyword evidence="5" id="KW-0349">Heme</keyword>
<keyword evidence="8" id="KW-0249">Electron transport</keyword>
<dbReference type="InterPro" id="IPR011577">
    <property type="entry name" value="Cyt_b561_bac/Ni-Hgenase"/>
</dbReference>
<evidence type="ECO:0000256" key="11">
    <source>
        <dbReference type="ARBA" id="ARBA00023136"/>
    </source>
</evidence>
<evidence type="ECO:0000256" key="6">
    <source>
        <dbReference type="ARBA" id="ARBA00022692"/>
    </source>
</evidence>
<comment type="cofactor">
    <cofactor evidence="1">
        <name>heme b</name>
        <dbReference type="ChEBI" id="CHEBI:60344"/>
    </cofactor>
</comment>
<evidence type="ECO:0000256" key="10">
    <source>
        <dbReference type="ARBA" id="ARBA00023004"/>
    </source>
</evidence>
<organism evidence="15 16">
    <name type="scientific">Pseudogulbenkiania subflava DSM 22618</name>
    <dbReference type="NCBI Taxonomy" id="1123014"/>
    <lineage>
        <taxon>Bacteria</taxon>
        <taxon>Pseudomonadati</taxon>
        <taxon>Pseudomonadota</taxon>
        <taxon>Betaproteobacteria</taxon>
        <taxon>Neisseriales</taxon>
        <taxon>Chromobacteriaceae</taxon>
        <taxon>Pseudogulbenkiania</taxon>
    </lineage>
</organism>
<dbReference type="Pfam" id="PF01292">
    <property type="entry name" value="Ni_hydr_CYTB"/>
    <property type="match status" value="1"/>
</dbReference>
<comment type="subcellular location">
    <subcellularLocation>
        <location evidence="2">Cell membrane</location>
        <topology evidence="2">Multi-pass membrane protein</topology>
    </subcellularLocation>
</comment>
<keyword evidence="7" id="KW-0479">Metal-binding</keyword>
<keyword evidence="4" id="KW-1003">Cell membrane</keyword>
<keyword evidence="9 13" id="KW-1133">Transmembrane helix</keyword>
<dbReference type="STRING" id="1123014.SAMN02745746_03035"/>
<dbReference type="Proteomes" id="UP000192920">
    <property type="component" value="Unassembled WGS sequence"/>
</dbReference>
<evidence type="ECO:0000256" key="7">
    <source>
        <dbReference type="ARBA" id="ARBA00022723"/>
    </source>
</evidence>
<dbReference type="PANTHER" id="PTHR30529:SF1">
    <property type="entry name" value="CYTOCHROME B561 HOMOLOG 2"/>
    <property type="match status" value="1"/>
</dbReference>
<evidence type="ECO:0000256" key="4">
    <source>
        <dbReference type="ARBA" id="ARBA00022475"/>
    </source>
</evidence>
<dbReference type="Gene3D" id="1.20.950.20">
    <property type="entry name" value="Transmembrane di-heme cytochromes, Chain C"/>
    <property type="match status" value="1"/>
</dbReference>